<dbReference type="NCBIfam" id="TIGR01409">
    <property type="entry name" value="TAT_signal_seq"/>
    <property type="match status" value="1"/>
</dbReference>
<gene>
    <name evidence="3" type="ORF">KDA27_14735</name>
</gene>
<protein>
    <submittedName>
        <fullName evidence="3">DUF362 domain-containing protein</fullName>
    </submittedName>
</protein>
<accession>A0A956SG76</accession>
<name>A0A956SG76_UNCEI</name>
<evidence type="ECO:0000256" key="1">
    <source>
        <dbReference type="SAM" id="MobiDB-lite"/>
    </source>
</evidence>
<feature type="domain" description="DUF362" evidence="2">
    <location>
        <begin position="123"/>
        <end position="319"/>
    </location>
</feature>
<dbReference type="EMBL" id="JAGQHS010000079">
    <property type="protein sequence ID" value="MCA9757058.1"/>
    <property type="molecule type" value="Genomic_DNA"/>
</dbReference>
<evidence type="ECO:0000313" key="3">
    <source>
        <dbReference type="EMBL" id="MCA9757058.1"/>
    </source>
</evidence>
<dbReference type="InterPro" id="IPR019546">
    <property type="entry name" value="TAT_signal_bac_arc"/>
</dbReference>
<dbReference type="InterPro" id="IPR006311">
    <property type="entry name" value="TAT_signal"/>
</dbReference>
<dbReference type="AlphaFoldDB" id="A0A956SG76"/>
<reference evidence="3" key="2">
    <citation type="journal article" date="2021" name="Microbiome">
        <title>Successional dynamics and alternative stable states in a saline activated sludge microbial community over 9 years.</title>
        <authorList>
            <person name="Wang Y."/>
            <person name="Ye J."/>
            <person name="Ju F."/>
            <person name="Liu L."/>
            <person name="Boyd J.A."/>
            <person name="Deng Y."/>
            <person name="Parks D.H."/>
            <person name="Jiang X."/>
            <person name="Yin X."/>
            <person name="Woodcroft B.J."/>
            <person name="Tyson G.W."/>
            <person name="Hugenholtz P."/>
            <person name="Polz M.F."/>
            <person name="Zhang T."/>
        </authorList>
    </citation>
    <scope>NUCLEOTIDE SEQUENCE</scope>
    <source>
        <strain evidence="3">HKST-UBA02</strain>
    </source>
</reference>
<dbReference type="InterPro" id="IPR007160">
    <property type="entry name" value="DUF362"/>
</dbReference>
<comment type="caution">
    <text evidence="3">The sequence shown here is derived from an EMBL/GenBank/DDBJ whole genome shotgun (WGS) entry which is preliminary data.</text>
</comment>
<dbReference type="PROSITE" id="PS51318">
    <property type="entry name" value="TAT"/>
    <property type="match status" value="1"/>
</dbReference>
<organism evidence="3 4">
    <name type="scientific">Eiseniibacteriota bacterium</name>
    <dbReference type="NCBI Taxonomy" id="2212470"/>
    <lineage>
        <taxon>Bacteria</taxon>
        <taxon>Candidatus Eiseniibacteriota</taxon>
    </lineage>
</organism>
<evidence type="ECO:0000259" key="2">
    <source>
        <dbReference type="Pfam" id="PF04015"/>
    </source>
</evidence>
<dbReference type="Proteomes" id="UP000739538">
    <property type="component" value="Unassembled WGS sequence"/>
</dbReference>
<dbReference type="Pfam" id="PF04015">
    <property type="entry name" value="DUF362"/>
    <property type="match status" value="1"/>
</dbReference>
<evidence type="ECO:0000313" key="4">
    <source>
        <dbReference type="Proteomes" id="UP000739538"/>
    </source>
</evidence>
<feature type="region of interest" description="Disordered" evidence="1">
    <location>
        <begin position="1"/>
        <end position="21"/>
    </location>
</feature>
<sequence>MNDRRDPDDTVREHAEGDGLERQKVDRRSFLKQAGVAALLASGAAWTSLAPPGAPFSLRDPDGERGKPEKTRLVLPKGGYAVEPSSVLSQLGVARGENVDLMLRAAIGAIGGIGRFIQKGDVVLIKPNVAFERSASLGATTNPDVLKALIRLVQEAHPKEVRVADNPIESPEACFFRSGIRQAAIDAGARVILPTAADFENLHTPGATWIEDWPFFWTPFRNATKVIGVAPVKDHNLCHASMSIKNWYGLLGGTRNQFHQDIHGIISDLALMLRPTFVLLDGTRVLYRNGPTGGTLGDVRQGRTIVASTDTLAADAFGWDMLLERKGQDRPDYFAQATARGLGNPNWSEQNVKEEQVG</sequence>
<reference evidence="3" key="1">
    <citation type="submission" date="2020-04" db="EMBL/GenBank/DDBJ databases">
        <authorList>
            <person name="Zhang T."/>
        </authorList>
    </citation>
    <scope>NUCLEOTIDE SEQUENCE</scope>
    <source>
        <strain evidence="3">HKST-UBA02</strain>
    </source>
</reference>
<proteinExistence type="predicted"/>